<feature type="domain" description="Large polyvalent protein-associated" evidence="1">
    <location>
        <begin position="45"/>
        <end position="154"/>
    </location>
</feature>
<dbReference type="InterPro" id="IPR040824">
    <property type="entry name" value="LPD3"/>
</dbReference>
<comment type="caution">
    <text evidence="2">The sequence shown here is derived from an EMBL/GenBank/DDBJ whole genome shotgun (WGS) entry which is preliminary data.</text>
</comment>
<dbReference type="Pfam" id="PF18798">
    <property type="entry name" value="LPD3"/>
    <property type="match status" value="1"/>
</dbReference>
<gene>
    <name evidence="2" type="ORF">ASN18_2074</name>
</gene>
<evidence type="ECO:0000313" key="3">
    <source>
        <dbReference type="Proteomes" id="UP000060487"/>
    </source>
</evidence>
<organism evidence="2 3">
    <name type="scientific">Candidatus Magnetominusculus xianensis</name>
    <dbReference type="NCBI Taxonomy" id="1748249"/>
    <lineage>
        <taxon>Bacteria</taxon>
        <taxon>Pseudomonadati</taxon>
        <taxon>Nitrospirota</taxon>
        <taxon>Nitrospiria</taxon>
        <taxon>Nitrospirales</taxon>
        <taxon>Nitrospiraceae</taxon>
        <taxon>Candidatus Magnetominusculus</taxon>
    </lineage>
</organism>
<dbReference type="EMBL" id="LNQR01000070">
    <property type="protein sequence ID" value="KWT84146.1"/>
    <property type="molecule type" value="Genomic_DNA"/>
</dbReference>
<protein>
    <recommendedName>
        <fullName evidence="1">Large polyvalent protein-associated domain-containing protein</fullName>
    </recommendedName>
</protein>
<proteinExistence type="predicted"/>
<evidence type="ECO:0000259" key="1">
    <source>
        <dbReference type="Pfam" id="PF18798"/>
    </source>
</evidence>
<dbReference type="RefSeq" id="WP_085052676.1">
    <property type="nucleotide sequence ID" value="NZ_LNQR01000070.1"/>
</dbReference>
<sequence>MAATLAGKAEVKSFDLMSDTSYVSKPDVKITRLNDRMFGDSVWEAKEAAKKWAGDNIQGKSFVNKDSGWNIDVSRKGIGEALSKSRLAHIDQIEAIRAIPELIENAVLGETHSDKKGSPHIKNIHRFYAPLEIDGKLYRAKLTVRESADGKKFYDHSLTEIEKPVGSYARDTFSGSAPRTQQQAHDISVKDLLKDVKTLAVDGKN</sequence>
<keyword evidence="3" id="KW-1185">Reference proteome</keyword>
<name>A0ABR5SED2_9BACT</name>
<dbReference type="Proteomes" id="UP000060487">
    <property type="component" value="Unassembled WGS sequence"/>
</dbReference>
<reference evidence="2 3" key="1">
    <citation type="submission" date="2015-11" db="EMBL/GenBank/DDBJ databases">
        <authorList>
            <person name="Lin W."/>
        </authorList>
    </citation>
    <scope>NUCLEOTIDE SEQUENCE [LARGE SCALE GENOMIC DNA]</scope>
    <source>
        <strain evidence="2 3">HCH-1</strain>
    </source>
</reference>
<evidence type="ECO:0000313" key="2">
    <source>
        <dbReference type="EMBL" id="KWT84146.1"/>
    </source>
</evidence>
<accession>A0ABR5SED2</accession>